<organism evidence="1 2">
    <name type="scientific">Saccharicrinis fermentans DSM 9555 = JCM 21142</name>
    <dbReference type="NCBI Taxonomy" id="869213"/>
    <lineage>
        <taxon>Bacteria</taxon>
        <taxon>Pseudomonadati</taxon>
        <taxon>Bacteroidota</taxon>
        <taxon>Bacteroidia</taxon>
        <taxon>Marinilabiliales</taxon>
        <taxon>Marinilabiliaceae</taxon>
        <taxon>Saccharicrinis</taxon>
    </lineage>
</organism>
<accession>W7YEZ3</accession>
<dbReference type="AlphaFoldDB" id="W7YEZ3"/>
<name>W7YEZ3_9BACT</name>
<proteinExistence type="predicted"/>
<sequence length="50" mass="5863">MVLTKGLSWLSQHMVGNYDSFLFKACLFERCLIMARFIGIKFWDQGVDVF</sequence>
<evidence type="ECO:0000313" key="2">
    <source>
        <dbReference type="Proteomes" id="UP000019402"/>
    </source>
</evidence>
<protein>
    <submittedName>
        <fullName evidence="1">Uncharacterized protein</fullName>
    </submittedName>
</protein>
<dbReference type="EMBL" id="BAMD01000016">
    <property type="protein sequence ID" value="GAF03001.1"/>
    <property type="molecule type" value="Genomic_DNA"/>
</dbReference>
<keyword evidence="2" id="KW-1185">Reference proteome</keyword>
<comment type="caution">
    <text evidence="1">The sequence shown here is derived from an EMBL/GenBank/DDBJ whole genome shotgun (WGS) entry which is preliminary data.</text>
</comment>
<reference evidence="1 2" key="1">
    <citation type="journal article" date="2014" name="Genome Announc.">
        <title>Draft Genome Sequence of Cytophaga fermentans JCM 21142T, a Facultative Anaerobe Isolated from Marine Mud.</title>
        <authorList>
            <person name="Starns D."/>
            <person name="Oshima K."/>
            <person name="Suda W."/>
            <person name="Iino T."/>
            <person name="Yuki M."/>
            <person name="Inoue J."/>
            <person name="Kitamura K."/>
            <person name="Iida T."/>
            <person name="Darby A."/>
            <person name="Hattori M."/>
            <person name="Ohkuma M."/>
        </authorList>
    </citation>
    <scope>NUCLEOTIDE SEQUENCE [LARGE SCALE GENOMIC DNA]</scope>
    <source>
        <strain evidence="1 2">JCM 21142</strain>
    </source>
</reference>
<evidence type="ECO:0000313" key="1">
    <source>
        <dbReference type="EMBL" id="GAF03001.1"/>
    </source>
</evidence>
<dbReference type="Proteomes" id="UP000019402">
    <property type="component" value="Unassembled WGS sequence"/>
</dbReference>
<gene>
    <name evidence="1" type="ORF">JCM21142_41654</name>
</gene>